<proteinExistence type="predicted"/>
<protein>
    <submittedName>
        <fullName evidence="1">Uncharacterized protein</fullName>
    </submittedName>
</protein>
<keyword evidence="2" id="KW-1185">Reference proteome</keyword>
<organism evidence="1 2">
    <name type="scientific">Vermiconidia calcicola</name>
    <dbReference type="NCBI Taxonomy" id="1690605"/>
    <lineage>
        <taxon>Eukaryota</taxon>
        <taxon>Fungi</taxon>
        <taxon>Dikarya</taxon>
        <taxon>Ascomycota</taxon>
        <taxon>Pezizomycotina</taxon>
        <taxon>Dothideomycetes</taxon>
        <taxon>Dothideomycetidae</taxon>
        <taxon>Mycosphaerellales</taxon>
        <taxon>Extremaceae</taxon>
        <taxon>Vermiconidia</taxon>
    </lineage>
</organism>
<sequence length="1050" mass="117394">MSNRRGVARKAKKELPVGEEESDLEKSAGEEEAGGEASRGEGAVPVEEDDAPPAKRQRRSLGATATNHDALEASTEPKRKSTCHNCNRPASRLRPGATPTERLCDTCYRRLKTAQKATPEGEPVSDDWRRALYASRKTEAKDALCQNPQCRLPATAEGLQPGPGTERLCNPCYVRWRRALNKLKPGEVLIEDWRQPQQGGPPRGGKRAKPMDPVVKPVDAERTLLQTHHTLPMLLDLTRRSWHASREHWNPSVENEQPQQSRSNYWTSSKLQLSAEIVRRGIVGLTMNGLRRIINVLQIHDALNGLFPIPRPADASVYHNMYQDNLVRLGTERGYFRQQGDKTRDSQSIVDFLIEQDRDAPGPSAAFNEALDAETAILAAQILLDDLSLALGYTASTPLFGASNPDVPHGTHNRGIFGSHEALNSLGQTLMRNQFPTETPSRGLRCGVEALARSMRATRSDRYQHDLMREPSRHITGDEMMQLLFTDFVPDEVANPGTTATPTPAYAAYIENAIRHLRDEDIVLYNEYYHIYTARNNLNIQQLIAVIELLRNSGQIEDDFGLGVVVGTHRHLGGDGVMVDHQANARIVHPGRNSAPVLWIHHNVAVGAGEYNHFEGFEMGGRINTNVEWGMRMGDTSLLPRYKVIRQDPAADSSMSKLDRFRHDYERAKNTLNTFKAAMTKACLPCRKKEATDCERLKGKKHCNNCEPKDCKWPEGTQEFPTIHVGASTYTAEERVEWDTPAHNIDELFELAKKCLPNVLPTATTGKHFWAIFSARMSRHQGMARFHQILASLVQTQHYYDVMLNQPNPQGHDEYNRPAGPGTPMFAHSQVLARHGNKMIPTHTGNIQDPYLIAFVNLMNFILNPANPLPEELHIVTLGIAGFQVDIDAWGDRAQGFFGHVLAHRPALAMRIYVVPLAEAPVVNGVGNESLDGPVRGAPAPHPNAPFWLLYRNKYLQKVKLVDLVDRRHTRKTTAVNNIIRARQQPPQPPMPVPAWSAARGGAAMEDKLDRLLDAMYDEKAFRAGYTDNTTNPSTQQMVARNNLRNLGMR</sequence>
<comment type="caution">
    <text evidence="1">The sequence shown here is derived from an EMBL/GenBank/DDBJ whole genome shotgun (WGS) entry which is preliminary data.</text>
</comment>
<evidence type="ECO:0000313" key="2">
    <source>
        <dbReference type="Proteomes" id="UP001281147"/>
    </source>
</evidence>
<dbReference type="EMBL" id="JAUTXU010000005">
    <property type="protein sequence ID" value="KAK3724491.1"/>
    <property type="molecule type" value="Genomic_DNA"/>
</dbReference>
<gene>
    <name evidence="1" type="ORF">LTR37_001115</name>
</gene>
<evidence type="ECO:0000313" key="1">
    <source>
        <dbReference type="EMBL" id="KAK3724491.1"/>
    </source>
</evidence>
<reference evidence="1" key="1">
    <citation type="submission" date="2023-07" db="EMBL/GenBank/DDBJ databases">
        <title>Black Yeasts Isolated from many extreme environments.</title>
        <authorList>
            <person name="Coleine C."/>
            <person name="Stajich J.E."/>
            <person name="Selbmann L."/>
        </authorList>
    </citation>
    <scope>NUCLEOTIDE SEQUENCE</scope>
    <source>
        <strain evidence="1">CCFEE 5714</strain>
    </source>
</reference>
<dbReference type="Proteomes" id="UP001281147">
    <property type="component" value="Unassembled WGS sequence"/>
</dbReference>
<accession>A0ACC3NX50</accession>
<name>A0ACC3NX50_9PEZI</name>